<name>A0ABQ0TAF4_9BACL</name>
<sequence length="55" mass="6158">MLYQISFSADGEQVQVMKYTSTQDTPIAVLEEFFREHVQVNPESLKGIGIVRIGG</sequence>
<accession>A0ABQ0TAF4</accession>
<evidence type="ECO:0000313" key="1">
    <source>
        <dbReference type="EMBL" id="GED60288.1"/>
    </source>
</evidence>
<dbReference type="RefSeq" id="WP_017249762.1">
    <property type="nucleotide sequence ID" value="NZ_BJOL01000028.1"/>
</dbReference>
<evidence type="ECO:0000313" key="2">
    <source>
        <dbReference type="Proteomes" id="UP000319498"/>
    </source>
</evidence>
<organism evidence="1 2">
    <name type="scientific">Brevibacillus formosus</name>
    <dbReference type="NCBI Taxonomy" id="54913"/>
    <lineage>
        <taxon>Bacteria</taxon>
        <taxon>Bacillati</taxon>
        <taxon>Bacillota</taxon>
        <taxon>Bacilli</taxon>
        <taxon>Bacillales</taxon>
        <taxon>Paenibacillaceae</taxon>
        <taxon>Brevibacillus</taxon>
    </lineage>
</organism>
<dbReference type="EMBL" id="BJOL01000028">
    <property type="protein sequence ID" value="GED60288.1"/>
    <property type="molecule type" value="Genomic_DNA"/>
</dbReference>
<gene>
    <name evidence="1" type="ORF">BFO01nite_44200</name>
</gene>
<dbReference type="GeneID" id="87589196"/>
<protein>
    <submittedName>
        <fullName evidence="1">Uncharacterized protein</fullName>
    </submittedName>
</protein>
<reference evidence="1 2" key="1">
    <citation type="submission" date="2019-06" db="EMBL/GenBank/DDBJ databases">
        <title>Whole genome shotgun sequence of Brevibacillus formosus NBRC 15716.</title>
        <authorList>
            <person name="Hosoyama A."/>
            <person name="Uohara A."/>
            <person name="Ohji S."/>
            <person name="Ichikawa N."/>
        </authorList>
    </citation>
    <scope>NUCLEOTIDE SEQUENCE [LARGE SCALE GENOMIC DNA]</scope>
    <source>
        <strain evidence="1 2">NBRC 15716</strain>
    </source>
</reference>
<proteinExistence type="predicted"/>
<dbReference type="Proteomes" id="UP000319498">
    <property type="component" value="Unassembled WGS sequence"/>
</dbReference>
<comment type="caution">
    <text evidence="1">The sequence shown here is derived from an EMBL/GenBank/DDBJ whole genome shotgun (WGS) entry which is preliminary data.</text>
</comment>
<keyword evidence="2" id="KW-1185">Reference proteome</keyword>